<proteinExistence type="predicted"/>
<evidence type="ECO:0000313" key="1">
    <source>
        <dbReference type="EMBL" id="TFK61296.1"/>
    </source>
</evidence>
<name>A0ACD3A6K0_9AGAR</name>
<reference evidence="1 2" key="1">
    <citation type="journal article" date="2019" name="Nat. Ecol. Evol.">
        <title>Megaphylogeny resolves global patterns of mushroom evolution.</title>
        <authorList>
            <person name="Varga T."/>
            <person name="Krizsan K."/>
            <person name="Foldi C."/>
            <person name="Dima B."/>
            <person name="Sanchez-Garcia M."/>
            <person name="Sanchez-Ramirez S."/>
            <person name="Szollosi G.J."/>
            <person name="Szarkandi J.G."/>
            <person name="Papp V."/>
            <person name="Albert L."/>
            <person name="Andreopoulos W."/>
            <person name="Angelini C."/>
            <person name="Antonin V."/>
            <person name="Barry K.W."/>
            <person name="Bougher N.L."/>
            <person name="Buchanan P."/>
            <person name="Buyck B."/>
            <person name="Bense V."/>
            <person name="Catcheside P."/>
            <person name="Chovatia M."/>
            <person name="Cooper J."/>
            <person name="Damon W."/>
            <person name="Desjardin D."/>
            <person name="Finy P."/>
            <person name="Geml J."/>
            <person name="Haridas S."/>
            <person name="Hughes K."/>
            <person name="Justo A."/>
            <person name="Karasinski D."/>
            <person name="Kautmanova I."/>
            <person name="Kiss B."/>
            <person name="Kocsube S."/>
            <person name="Kotiranta H."/>
            <person name="LaButti K.M."/>
            <person name="Lechner B.E."/>
            <person name="Liimatainen K."/>
            <person name="Lipzen A."/>
            <person name="Lukacs Z."/>
            <person name="Mihaltcheva S."/>
            <person name="Morgado L.N."/>
            <person name="Niskanen T."/>
            <person name="Noordeloos M.E."/>
            <person name="Ohm R.A."/>
            <person name="Ortiz-Santana B."/>
            <person name="Ovrebo C."/>
            <person name="Racz N."/>
            <person name="Riley R."/>
            <person name="Savchenko A."/>
            <person name="Shiryaev A."/>
            <person name="Soop K."/>
            <person name="Spirin V."/>
            <person name="Szebenyi C."/>
            <person name="Tomsovsky M."/>
            <person name="Tulloss R.E."/>
            <person name="Uehling J."/>
            <person name="Grigoriev I.V."/>
            <person name="Vagvolgyi C."/>
            <person name="Papp T."/>
            <person name="Martin F.M."/>
            <person name="Miettinen O."/>
            <person name="Hibbett D.S."/>
            <person name="Nagy L.G."/>
        </authorList>
    </citation>
    <scope>NUCLEOTIDE SEQUENCE [LARGE SCALE GENOMIC DNA]</scope>
    <source>
        <strain evidence="1 2">NL-1719</strain>
    </source>
</reference>
<organism evidence="1 2">
    <name type="scientific">Pluteus cervinus</name>
    <dbReference type="NCBI Taxonomy" id="181527"/>
    <lineage>
        <taxon>Eukaryota</taxon>
        <taxon>Fungi</taxon>
        <taxon>Dikarya</taxon>
        <taxon>Basidiomycota</taxon>
        <taxon>Agaricomycotina</taxon>
        <taxon>Agaricomycetes</taxon>
        <taxon>Agaricomycetidae</taxon>
        <taxon>Agaricales</taxon>
        <taxon>Pluteineae</taxon>
        <taxon>Pluteaceae</taxon>
        <taxon>Pluteus</taxon>
    </lineage>
</organism>
<evidence type="ECO:0000313" key="2">
    <source>
        <dbReference type="Proteomes" id="UP000308600"/>
    </source>
</evidence>
<gene>
    <name evidence="1" type="ORF">BDN72DRAFT_904234</name>
</gene>
<dbReference type="Proteomes" id="UP000308600">
    <property type="component" value="Unassembled WGS sequence"/>
</dbReference>
<protein>
    <submittedName>
        <fullName evidence="1">Uncharacterized protein</fullName>
    </submittedName>
</protein>
<accession>A0ACD3A6K0</accession>
<sequence length="365" mass="41321">MPSKPSAPKSMQTKTLPNPVRPSDLLKDPDLLLHNPPPESKALSAFDGLVGTILANGDFFITSPNCNTVYEPTIGSDRRVFLRADFLYGPDDPLQWPQALVPGYAHYATIRLPVQDSSDPLYYMWWLPERSDFRCENSTIDGIGRLKGMYVDTLKASCENLLKRKEKSTHKDRTTFIPELSNMLTDFLYRLENISTTFDTTCRHLRGLQRIFLELLAVLDYWEVYESLLTGIACPPSNDLAPVMGCFVYNGNDAEMFFRARIRVWFIRPCTELRNAQIRQRVPCTRPDLSLTVKPAPHSSPIYTGPATDPTKYRVIFTHLLRTLRYTNPFSSVQAYREPDTPSPSTAVLKRPLNPGMSPLVVVSG</sequence>
<keyword evidence="2" id="KW-1185">Reference proteome</keyword>
<dbReference type="EMBL" id="ML208674">
    <property type="protein sequence ID" value="TFK61296.1"/>
    <property type="molecule type" value="Genomic_DNA"/>
</dbReference>